<organism evidence="1 2">
    <name type="scientific">Brachionus plicatilis</name>
    <name type="common">Marine rotifer</name>
    <name type="synonym">Brachionus muelleri</name>
    <dbReference type="NCBI Taxonomy" id="10195"/>
    <lineage>
        <taxon>Eukaryota</taxon>
        <taxon>Metazoa</taxon>
        <taxon>Spiralia</taxon>
        <taxon>Gnathifera</taxon>
        <taxon>Rotifera</taxon>
        <taxon>Eurotatoria</taxon>
        <taxon>Monogononta</taxon>
        <taxon>Pseudotrocha</taxon>
        <taxon>Ploima</taxon>
        <taxon>Brachionidae</taxon>
        <taxon>Brachionus</taxon>
    </lineage>
</organism>
<accession>A0A3M7T3N4</accession>
<evidence type="ECO:0000313" key="1">
    <source>
        <dbReference type="EMBL" id="RNA42643.1"/>
    </source>
</evidence>
<reference evidence="1 2" key="1">
    <citation type="journal article" date="2018" name="Sci. Rep.">
        <title>Genomic signatures of local adaptation to the degree of environmental predictability in rotifers.</title>
        <authorList>
            <person name="Franch-Gras L."/>
            <person name="Hahn C."/>
            <person name="Garcia-Roger E.M."/>
            <person name="Carmona M.J."/>
            <person name="Serra M."/>
            <person name="Gomez A."/>
        </authorList>
    </citation>
    <scope>NUCLEOTIDE SEQUENCE [LARGE SCALE GENOMIC DNA]</scope>
    <source>
        <strain evidence="1">HYR1</strain>
    </source>
</reference>
<keyword evidence="2" id="KW-1185">Reference proteome</keyword>
<sequence>MGNSIFRAFLKNL</sequence>
<name>A0A3M7T3N4_BRAPC</name>
<gene>
    <name evidence="1" type="ORF">BpHYR1_040449</name>
</gene>
<proteinExistence type="predicted"/>
<comment type="caution">
    <text evidence="1">The sequence shown here is derived from an EMBL/GenBank/DDBJ whole genome shotgun (WGS) entry which is preliminary data.</text>
</comment>
<dbReference type="EMBL" id="REGN01000335">
    <property type="protein sequence ID" value="RNA42643.1"/>
    <property type="molecule type" value="Genomic_DNA"/>
</dbReference>
<protein>
    <submittedName>
        <fullName evidence="1">Uncharacterized protein</fullName>
    </submittedName>
</protein>
<dbReference type="Proteomes" id="UP000276133">
    <property type="component" value="Unassembled WGS sequence"/>
</dbReference>
<evidence type="ECO:0000313" key="2">
    <source>
        <dbReference type="Proteomes" id="UP000276133"/>
    </source>
</evidence>